<feature type="transmembrane region" description="Helical" evidence="1">
    <location>
        <begin position="34"/>
        <end position="52"/>
    </location>
</feature>
<reference evidence="3" key="1">
    <citation type="submission" date="2019-04" db="EMBL/GenBank/DDBJ databases">
        <title>Nocardioides xinjiangensis sp. nov.</title>
        <authorList>
            <person name="Liu S."/>
        </authorList>
    </citation>
    <scope>NUCLEOTIDE SEQUENCE [LARGE SCALE GENOMIC DNA]</scope>
    <source>
        <strain evidence="3">18</strain>
    </source>
</reference>
<evidence type="ECO:0000313" key="3">
    <source>
        <dbReference type="Proteomes" id="UP000308760"/>
    </source>
</evidence>
<protein>
    <submittedName>
        <fullName evidence="2">Uncharacterized protein</fullName>
    </submittedName>
</protein>
<comment type="caution">
    <text evidence="2">The sequence shown here is derived from an EMBL/GenBank/DDBJ whole genome shotgun (WGS) entry which is preliminary data.</text>
</comment>
<accession>A0A4S8PUY0</accession>
<proteinExistence type="predicted"/>
<dbReference type="Proteomes" id="UP000308760">
    <property type="component" value="Unassembled WGS sequence"/>
</dbReference>
<dbReference type="EMBL" id="STGY01000083">
    <property type="protein sequence ID" value="THV33552.1"/>
    <property type="molecule type" value="Genomic_DNA"/>
</dbReference>
<dbReference type="AlphaFoldDB" id="A0A4S8PUY0"/>
<keyword evidence="1" id="KW-0812">Transmembrane</keyword>
<gene>
    <name evidence="2" type="ORF">FAB82_25785</name>
</gene>
<keyword evidence="1" id="KW-1133">Transmembrane helix</keyword>
<evidence type="ECO:0000313" key="2">
    <source>
        <dbReference type="EMBL" id="THV33552.1"/>
    </source>
</evidence>
<name>A0A4S8PUY0_9ACTN</name>
<organism evidence="2 3">
    <name type="scientific">Glycomyces buryatensis</name>
    <dbReference type="NCBI Taxonomy" id="2570927"/>
    <lineage>
        <taxon>Bacteria</taxon>
        <taxon>Bacillati</taxon>
        <taxon>Actinomycetota</taxon>
        <taxon>Actinomycetes</taxon>
        <taxon>Glycomycetales</taxon>
        <taxon>Glycomycetaceae</taxon>
        <taxon>Glycomyces</taxon>
    </lineage>
</organism>
<dbReference type="RefSeq" id="WP_136537433.1">
    <property type="nucleotide sequence ID" value="NZ_STGY01000083.1"/>
</dbReference>
<evidence type="ECO:0000256" key="1">
    <source>
        <dbReference type="SAM" id="Phobius"/>
    </source>
</evidence>
<reference evidence="2 3" key="2">
    <citation type="submission" date="2019-05" db="EMBL/GenBank/DDBJ databases">
        <title>Glycomyces buryatensis sp. nov.</title>
        <authorList>
            <person name="Nikitina E."/>
        </authorList>
    </citation>
    <scope>NUCLEOTIDE SEQUENCE [LARGE SCALE GENOMIC DNA]</scope>
    <source>
        <strain evidence="2 3">18</strain>
    </source>
</reference>
<keyword evidence="3" id="KW-1185">Reference proteome</keyword>
<dbReference type="OrthoDB" id="5198351at2"/>
<sequence length="60" mass="6352">MRRYARWIALVVLVAMAAPFLASAIGALLSVEPIYVAVILLAGTVVAVIVMARPRGEEGD</sequence>
<keyword evidence="1" id="KW-0472">Membrane</keyword>